<proteinExistence type="predicted"/>
<gene>
    <name evidence="2" type="ORF">PSTT_16272</name>
</gene>
<dbReference type="EMBL" id="PKSL01000345">
    <property type="protein sequence ID" value="POV95432.1"/>
    <property type="molecule type" value="Genomic_DNA"/>
</dbReference>
<evidence type="ECO:0000313" key="2">
    <source>
        <dbReference type="EMBL" id="POV95432.1"/>
    </source>
</evidence>
<dbReference type="AlphaFoldDB" id="A0A2S4UDS4"/>
<protein>
    <submittedName>
        <fullName evidence="2">Uncharacterized protein</fullName>
    </submittedName>
</protein>
<name>A0A2S4UDS4_9BASI</name>
<feature type="compositionally biased region" description="Basic and acidic residues" evidence="1">
    <location>
        <begin position="151"/>
        <end position="160"/>
    </location>
</feature>
<feature type="compositionally biased region" description="Polar residues" evidence="1">
    <location>
        <begin position="176"/>
        <end position="193"/>
    </location>
</feature>
<comment type="caution">
    <text evidence="2">The sequence shown here is derived from an EMBL/GenBank/DDBJ whole genome shotgun (WGS) entry which is preliminary data.</text>
</comment>
<feature type="region of interest" description="Disordered" evidence="1">
    <location>
        <begin position="151"/>
        <end position="239"/>
    </location>
</feature>
<evidence type="ECO:0000256" key="1">
    <source>
        <dbReference type="SAM" id="MobiDB-lite"/>
    </source>
</evidence>
<reference evidence="2" key="1">
    <citation type="submission" date="2017-12" db="EMBL/GenBank/DDBJ databases">
        <title>Gene loss provides genomic basis for host adaptation in cereal stripe rust fungi.</title>
        <authorList>
            <person name="Xia C."/>
        </authorList>
    </citation>
    <scope>NUCLEOTIDE SEQUENCE [LARGE SCALE GENOMIC DNA]</scope>
    <source>
        <strain evidence="2">93-210</strain>
    </source>
</reference>
<sequence length="477" mass="54581">MLPHSRALIIYGTLFILIAERPGQSSAMMQTFKAAEEAKDSRLAAPPGHDFHSQFLATQDGHGNGLLEQTTLMPEARYIDEHGYKTQLAAGKRIGRQTTRQTGEHANGATFESTSDVKWTTTWSSEKKIAPTREALLSLVNKVMEPEPHLLEAPRSHRDSPALPPPNPRFQEVPDSPSTHPSQPSANTGAQPSYTPPKANNRAYPPPSSQAQQPPVQHYTVEEPEDEPPIQTTETEDHAMNDNFQRQASESNRRDDHAMNDNLQRQASEPNKRHRTYGAVGTYTHLNGHHYGGIEMNNIEYKKFKILMQRRMNLSPKDIKKFEVSLKKSFKKDGLELKDGEQVDQLAMTYHALNWLFVNKQEHPLSKMISEARSEVKVTQALNNEFKELTPFETFVYNHPEITPTQEKYFTKYLEDQHSANKISMPHLDHPNIERLYQEWQDSKKGVRFHLVNFWFNSIGKTRDFFGKMAKIFKKSE</sequence>
<dbReference type="VEuPathDB" id="FungiDB:PSTT_16272"/>
<keyword evidence="3" id="KW-1185">Reference proteome</keyword>
<dbReference type="Proteomes" id="UP000239156">
    <property type="component" value="Unassembled WGS sequence"/>
</dbReference>
<organism evidence="2 3">
    <name type="scientific">Puccinia striiformis</name>
    <dbReference type="NCBI Taxonomy" id="27350"/>
    <lineage>
        <taxon>Eukaryota</taxon>
        <taxon>Fungi</taxon>
        <taxon>Dikarya</taxon>
        <taxon>Basidiomycota</taxon>
        <taxon>Pucciniomycotina</taxon>
        <taxon>Pucciniomycetes</taxon>
        <taxon>Pucciniales</taxon>
        <taxon>Pucciniaceae</taxon>
        <taxon>Puccinia</taxon>
    </lineage>
</organism>
<evidence type="ECO:0000313" key="3">
    <source>
        <dbReference type="Proteomes" id="UP000239156"/>
    </source>
</evidence>
<accession>A0A2S4UDS4</accession>
<dbReference type="VEuPathDB" id="FungiDB:PSHT_15955"/>